<comment type="caution">
    <text evidence="2">The sequence shown here is derived from an EMBL/GenBank/DDBJ whole genome shotgun (WGS) entry which is preliminary data.</text>
</comment>
<organism evidence="2 3">
    <name type="scientific">Candidatus Xenohaliotis californiensis</name>
    <dbReference type="NCBI Taxonomy" id="84677"/>
    <lineage>
        <taxon>Bacteria</taxon>
        <taxon>Pseudomonadati</taxon>
        <taxon>Pseudomonadota</taxon>
        <taxon>Alphaproteobacteria</taxon>
        <taxon>Rickettsiales</taxon>
        <taxon>Anaplasmataceae</taxon>
        <taxon>Candidatus Xenohaliotis</taxon>
    </lineage>
</organism>
<name>A0ABM9N950_9RICK</name>
<keyword evidence="3" id="KW-1185">Reference proteome</keyword>
<dbReference type="Pfam" id="PF09356">
    <property type="entry name" value="Phage_BR0599"/>
    <property type="match status" value="1"/>
</dbReference>
<dbReference type="EMBL" id="CAWVOK010000033">
    <property type="protein sequence ID" value="CAK8163528.1"/>
    <property type="molecule type" value="Genomic_DNA"/>
</dbReference>
<evidence type="ECO:0000259" key="1">
    <source>
        <dbReference type="Pfam" id="PF09356"/>
    </source>
</evidence>
<proteinExistence type="predicted"/>
<dbReference type="RefSeq" id="WP_338364820.1">
    <property type="nucleotide sequence ID" value="NZ_CAWVOK010000033.1"/>
</dbReference>
<dbReference type="Proteomes" id="UP001314181">
    <property type="component" value="Unassembled WGS sequence"/>
</dbReference>
<dbReference type="NCBIfam" id="TIGR02218">
    <property type="entry name" value="phg_TIGR02218"/>
    <property type="match status" value="1"/>
</dbReference>
<gene>
    <name evidence="2" type="ORF">CAXC1_70054</name>
</gene>
<sequence>MNDEISNKVSSIALCWKIARLDGTALYFTNHDNDIVHNGTMYIATISFNPSELSQSIKMDNGGFEIDGIIDSKLIKRHDLISGLYDGAEIHYLLIDTEDEFKPAVLVRHGYINAIKIIGETFVAEIEDVLSKSSNNICASYSMLCRASIGDALCKIDLTKISVSGTVERATSNRVFFDSRLIPDSGRYTAGKIIFTSGLNRGSTFTIKKHVYGEVALTTSPDFAITAGDQYNITPGCEKTIEACFFKFGNSINFRGEPYIPVNENGSRVVVK</sequence>
<dbReference type="InterPro" id="IPR011928">
    <property type="entry name" value="Phage_phiJL001_Gp84"/>
</dbReference>
<reference evidence="2 3" key="1">
    <citation type="submission" date="2024-01" db="EMBL/GenBank/DDBJ databases">
        <authorList>
            <person name="Kunselman E."/>
        </authorList>
    </citation>
    <scope>NUCLEOTIDE SEQUENCE [LARGE SCALE GENOMIC DNA]</scope>
    <source>
        <strain evidence="2">2 abalone samples</strain>
    </source>
</reference>
<accession>A0ABM9N950</accession>
<evidence type="ECO:0000313" key="2">
    <source>
        <dbReference type="EMBL" id="CAK8163528.1"/>
    </source>
</evidence>
<feature type="domain" description="Bacteriophage phiJL001 Gp84 C-terminal" evidence="1">
    <location>
        <begin position="187"/>
        <end position="263"/>
    </location>
</feature>
<protein>
    <submittedName>
        <fullName evidence="2">Beta tubulin</fullName>
    </submittedName>
</protein>
<dbReference type="Pfam" id="PF09931">
    <property type="entry name" value="Phage_phiJL001_Gp84_N"/>
    <property type="match status" value="1"/>
</dbReference>
<evidence type="ECO:0000313" key="3">
    <source>
        <dbReference type="Proteomes" id="UP001314181"/>
    </source>
</evidence>
<dbReference type="InterPro" id="IPR018964">
    <property type="entry name" value="Phage_phiJL001_Gp84_C"/>
</dbReference>